<feature type="compositionally biased region" description="Basic and acidic residues" evidence="1">
    <location>
        <begin position="419"/>
        <end position="451"/>
    </location>
</feature>
<dbReference type="InterPro" id="IPR011009">
    <property type="entry name" value="Kinase-like_dom_sf"/>
</dbReference>
<evidence type="ECO:0000313" key="3">
    <source>
        <dbReference type="Proteomes" id="UP000602284"/>
    </source>
</evidence>
<accession>A0ABS1JED7</accession>
<dbReference type="EMBL" id="JAEQNB010000006">
    <property type="protein sequence ID" value="MBL0388641.1"/>
    <property type="molecule type" value="Genomic_DNA"/>
</dbReference>
<reference evidence="2 3" key="1">
    <citation type="submission" date="2021-01" db="EMBL/GenBank/DDBJ databases">
        <title>Tumebacillus sp. strain ITR2 16S ribosomal RNA gene Genome sequencing and assembly.</title>
        <authorList>
            <person name="Kang M."/>
        </authorList>
    </citation>
    <scope>NUCLEOTIDE SEQUENCE [LARGE SCALE GENOMIC DNA]</scope>
    <source>
        <strain evidence="2 3">ITR2</strain>
    </source>
</reference>
<keyword evidence="2" id="KW-0167">Capsid protein</keyword>
<organism evidence="2 3">
    <name type="scientific">Tumebacillus amylolyticus</name>
    <dbReference type="NCBI Taxonomy" id="2801339"/>
    <lineage>
        <taxon>Bacteria</taxon>
        <taxon>Bacillati</taxon>
        <taxon>Bacillota</taxon>
        <taxon>Bacilli</taxon>
        <taxon>Bacillales</taxon>
        <taxon>Alicyclobacillaceae</taxon>
        <taxon>Tumebacillus</taxon>
    </lineage>
</organism>
<keyword evidence="3" id="KW-1185">Reference proteome</keyword>
<dbReference type="Gene3D" id="3.30.200.20">
    <property type="entry name" value="Phosphorylase Kinase, domain 1"/>
    <property type="match status" value="1"/>
</dbReference>
<dbReference type="Proteomes" id="UP000602284">
    <property type="component" value="Unassembled WGS sequence"/>
</dbReference>
<name>A0ABS1JED7_9BACL</name>
<dbReference type="InterPro" id="IPR014255">
    <property type="entry name" value="Spore_coat_CotS"/>
</dbReference>
<dbReference type="SUPFAM" id="SSF56112">
    <property type="entry name" value="Protein kinase-like (PK-like)"/>
    <property type="match status" value="1"/>
</dbReference>
<sequence length="533" mass="59890">MEEFALIEPWGEVEGPVPEVPAYLDDIAQHVMRQYDMQVSEMQLITTKPDKGGAIWRIVTDKGPRSLKVLHRTPARSLYSVGAQEYLVKQGARVPALIPNLQGQLYTETGGKLWIVTDWIDLTPASKVDLAGAEVLCYGLGEFHRHSIGYVPPQGAETASRLYSYPKHYHKIWSKMTWFRHIAEAYHDMPAAPRLLSMIDRYEKQALAALYHLEHHSPYRELIARGEPAWGIVHQDYGWSNGQEGPGGLWIIDLDGVSYDLPFRDLRKLISGTMDDMGVWDVTWIRGMIDAYHRANPIEPELYQMMLLDFAVPNEFYKNVKEVVFEPHIFMDEQFDALLQKIEQTEDSKWAALQELGLVLQTPPADYVPNPVFVGMNRPTAPLQPGMVAAFNSAWYQPQSPVTPPVSTEPSSPAPKVGEIADRKPKQKPEKKSDKKPDKKSQKEPSKKPDPKTAPSPAPNALQKLEKLNSEQLFASLSSPSNLLSKDETKQILVDMGIMPETAERALAKKNSLASTMISFSLLMKALNGKGKK</sequence>
<protein>
    <submittedName>
        <fullName evidence="2">CotS family spore coat protein</fullName>
    </submittedName>
</protein>
<dbReference type="Gene3D" id="3.90.1200.10">
    <property type="match status" value="1"/>
</dbReference>
<dbReference type="RefSeq" id="WP_201637596.1">
    <property type="nucleotide sequence ID" value="NZ_JAEQNB010000006.1"/>
</dbReference>
<keyword evidence="2" id="KW-0946">Virion</keyword>
<gene>
    <name evidence="2" type="ORF">JJB07_18710</name>
</gene>
<evidence type="ECO:0000313" key="2">
    <source>
        <dbReference type="EMBL" id="MBL0388641.1"/>
    </source>
</evidence>
<proteinExistence type="predicted"/>
<feature type="region of interest" description="Disordered" evidence="1">
    <location>
        <begin position="399"/>
        <end position="460"/>
    </location>
</feature>
<feature type="compositionally biased region" description="Low complexity" evidence="1">
    <location>
        <begin position="399"/>
        <end position="415"/>
    </location>
</feature>
<dbReference type="PANTHER" id="PTHR39179:SF1">
    <property type="entry name" value="SPORE COAT PROTEIN I"/>
    <property type="match status" value="1"/>
</dbReference>
<dbReference type="InterPro" id="IPR047175">
    <property type="entry name" value="CotS-like"/>
</dbReference>
<dbReference type="NCBIfam" id="TIGR02906">
    <property type="entry name" value="spore_CotS"/>
    <property type="match status" value="1"/>
</dbReference>
<comment type="caution">
    <text evidence="2">The sequence shown here is derived from an EMBL/GenBank/DDBJ whole genome shotgun (WGS) entry which is preliminary data.</text>
</comment>
<evidence type="ECO:0000256" key="1">
    <source>
        <dbReference type="SAM" id="MobiDB-lite"/>
    </source>
</evidence>
<dbReference type="PANTHER" id="PTHR39179">
    <property type="entry name" value="SPORE COAT PROTEIN I"/>
    <property type="match status" value="1"/>
</dbReference>